<dbReference type="GO" id="GO:0046872">
    <property type="term" value="F:metal ion binding"/>
    <property type="evidence" value="ECO:0007669"/>
    <property type="project" value="UniProtKB-KW"/>
</dbReference>
<dbReference type="InterPro" id="IPR029060">
    <property type="entry name" value="PIN-like_dom_sf"/>
</dbReference>
<organism evidence="6 7">
    <name type="scientific">Candidatus Hakubella thermalkaliphila</name>
    <dbReference type="NCBI Taxonomy" id="2754717"/>
    <lineage>
        <taxon>Bacteria</taxon>
        <taxon>Bacillati</taxon>
        <taxon>Actinomycetota</taxon>
        <taxon>Actinomycetota incertae sedis</taxon>
        <taxon>Candidatus Hakubellales</taxon>
        <taxon>Candidatus Hakubellaceae</taxon>
        <taxon>Candidatus Hakubella</taxon>
    </lineage>
</organism>
<comment type="caution">
    <text evidence="6">The sequence shown here is derived from an EMBL/GenBank/DDBJ whole genome shotgun (WGS) entry which is preliminary data.</text>
</comment>
<dbReference type="RefSeq" id="WP_176237131.1">
    <property type="nucleotide sequence ID" value="NZ_BLRU01000195.1"/>
</dbReference>
<keyword evidence="2" id="KW-0479">Metal-binding</keyword>
<dbReference type="SUPFAM" id="SSF88723">
    <property type="entry name" value="PIN domain-like"/>
    <property type="match status" value="1"/>
</dbReference>
<gene>
    <name evidence="6" type="ORF">HKBW3S03_01472</name>
</gene>
<sequence length="118" mass="13292">MSDPLIDTDVIIRFLTKDDLKKQAEAAALFEQVKARKLRVVVPHIVIADAVYVLSSPRLYNLPRLEIARLLAPLIRLPGFKVRHRRAMLRALELYASTNLDFGDALIVALMEGTDARV</sequence>
<keyword evidence="1" id="KW-0540">Nuclease</keyword>
<keyword evidence="3" id="KW-0378">Hydrolase</keyword>
<dbReference type="GO" id="GO:0016787">
    <property type="term" value="F:hydrolase activity"/>
    <property type="evidence" value="ECO:0007669"/>
    <property type="project" value="UniProtKB-KW"/>
</dbReference>
<evidence type="ECO:0000256" key="3">
    <source>
        <dbReference type="ARBA" id="ARBA00022801"/>
    </source>
</evidence>
<evidence type="ECO:0000313" key="6">
    <source>
        <dbReference type="EMBL" id="GFP19968.1"/>
    </source>
</evidence>
<evidence type="ECO:0000259" key="5">
    <source>
        <dbReference type="Pfam" id="PF01850"/>
    </source>
</evidence>
<feature type="domain" description="PIN" evidence="5">
    <location>
        <begin position="5"/>
        <end position="116"/>
    </location>
</feature>
<protein>
    <recommendedName>
        <fullName evidence="5">PIN domain-containing protein</fullName>
    </recommendedName>
</protein>
<dbReference type="AlphaFoldDB" id="A0A6V8NI82"/>
<proteinExistence type="predicted"/>
<accession>A0A6V8NI82</accession>
<dbReference type="Proteomes" id="UP000574717">
    <property type="component" value="Unassembled WGS sequence"/>
</dbReference>
<reference evidence="6 7" key="1">
    <citation type="journal article" date="2020" name="Front. Microbiol.">
        <title>Single-cell genomics of novel Actinobacteria with the Wood-Ljungdahl pathway discovered in a serpentinizing system.</title>
        <authorList>
            <person name="Merino N."/>
            <person name="Kawai M."/>
            <person name="Boyd E.S."/>
            <person name="Colman D.R."/>
            <person name="McGlynn S.E."/>
            <person name="Nealson K.H."/>
            <person name="Kurokawa K."/>
            <person name="Hongoh Y."/>
        </authorList>
    </citation>
    <scope>NUCLEOTIDE SEQUENCE [LARGE SCALE GENOMIC DNA]</scope>
    <source>
        <strain evidence="6 7">S03</strain>
    </source>
</reference>
<dbReference type="InterPro" id="IPR002716">
    <property type="entry name" value="PIN_dom"/>
</dbReference>
<evidence type="ECO:0000256" key="2">
    <source>
        <dbReference type="ARBA" id="ARBA00022723"/>
    </source>
</evidence>
<name>A0A6V8NI82_9ACTN</name>
<evidence type="ECO:0000313" key="7">
    <source>
        <dbReference type="Proteomes" id="UP000574717"/>
    </source>
</evidence>
<dbReference type="Gene3D" id="3.40.50.1010">
    <property type="entry name" value="5'-nuclease"/>
    <property type="match status" value="1"/>
</dbReference>
<dbReference type="EMBL" id="BLRU01000195">
    <property type="protein sequence ID" value="GFP19968.1"/>
    <property type="molecule type" value="Genomic_DNA"/>
</dbReference>
<evidence type="ECO:0000256" key="1">
    <source>
        <dbReference type="ARBA" id="ARBA00022722"/>
    </source>
</evidence>
<dbReference type="GO" id="GO:0004518">
    <property type="term" value="F:nuclease activity"/>
    <property type="evidence" value="ECO:0007669"/>
    <property type="project" value="UniProtKB-KW"/>
</dbReference>
<keyword evidence="4" id="KW-0460">Magnesium</keyword>
<dbReference type="Pfam" id="PF01850">
    <property type="entry name" value="PIN"/>
    <property type="match status" value="1"/>
</dbReference>
<evidence type="ECO:0000256" key="4">
    <source>
        <dbReference type="ARBA" id="ARBA00022842"/>
    </source>
</evidence>